<organism evidence="2 3">
    <name type="scientific">Dreissena polymorpha</name>
    <name type="common">Zebra mussel</name>
    <name type="synonym">Mytilus polymorpha</name>
    <dbReference type="NCBI Taxonomy" id="45954"/>
    <lineage>
        <taxon>Eukaryota</taxon>
        <taxon>Metazoa</taxon>
        <taxon>Spiralia</taxon>
        <taxon>Lophotrochozoa</taxon>
        <taxon>Mollusca</taxon>
        <taxon>Bivalvia</taxon>
        <taxon>Autobranchia</taxon>
        <taxon>Heteroconchia</taxon>
        <taxon>Euheterodonta</taxon>
        <taxon>Imparidentia</taxon>
        <taxon>Neoheterodontei</taxon>
        <taxon>Myida</taxon>
        <taxon>Dreissenoidea</taxon>
        <taxon>Dreissenidae</taxon>
        <taxon>Dreissena</taxon>
    </lineage>
</organism>
<reference evidence="2" key="1">
    <citation type="journal article" date="2019" name="bioRxiv">
        <title>The Genome of the Zebra Mussel, Dreissena polymorpha: A Resource for Invasive Species Research.</title>
        <authorList>
            <person name="McCartney M.A."/>
            <person name="Auch B."/>
            <person name="Kono T."/>
            <person name="Mallez S."/>
            <person name="Zhang Y."/>
            <person name="Obille A."/>
            <person name="Becker A."/>
            <person name="Abrahante J.E."/>
            <person name="Garbe J."/>
            <person name="Badalamenti J.P."/>
            <person name="Herman A."/>
            <person name="Mangelson H."/>
            <person name="Liachko I."/>
            <person name="Sullivan S."/>
            <person name="Sone E.D."/>
            <person name="Koren S."/>
            <person name="Silverstein K.A.T."/>
            <person name="Beckman K.B."/>
            <person name="Gohl D.M."/>
        </authorList>
    </citation>
    <scope>NUCLEOTIDE SEQUENCE</scope>
    <source>
        <strain evidence="2">Duluth1</strain>
        <tissue evidence="2">Whole animal</tissue>
    </source>
</reference>
<evidence type="ECO:0000313" key="2">
    <source>
        <dbReference type="EMBL" id="KAH3827496.1"/>
    </source>
</evidence>
<dbReference type="EMBL" id="JAIWYP010000005">
    <property type="protein sequence ID" value="KAH3827496.1"/>
    <property type="molecule type" value="Genomic_DNA"/>
</dbReference>
<reference evidence="2" key="2">
    <citation type="submission" date="2020-11" db="EMBL/GenBank/DDBJ databases">
        <authorList>
            <person name="McCartney M.A."/>
            <person name="Auch B."/>
            <person name="Kono T."/>
            <person name="Mallez S."/>
            <person name="Becker A."/>
            <person name="Gohl D.M."/>
            <person name="Silverstein K.A.T."/>
            <person name="Koren S."/>
            <person name="Bechman K.B."/>
            <person name="Herman A."/>
            <person name="Abrahante J.E."/>
            <person name="Garbe J."/>
        </authorList>
    </citation>
    <scope>NUCLEOTIDE SEQUENCE</scope>
    <source>
        <strain evidence="2">Duluth1</strain>
        <tissue evidence="2">Whole animal</tissue>
    </source>
</reference>
<dbReference type="AlphaFoldDB" id="A0A9D4JXC4"/>
<evidence type="ECO:0000313" key="3">
    <source>
        <dbReference type="Proteomes" id="UP000828390"/>
    </source>
</evidence>
<gene>
    <name evidence="2" type="ORF">DPMN_129431</name>
</gene>
<protein>
    <submittedName>
        <fullName evidence="2">Uncharacterized protein</fullName>
    </submittedName>
</protein>
<keyword evidence="3" id="KW-1185">Reference proteome</keyword>
<name>A0A9D4JXC4_DREPO</name>
<feature type="region of interest" description="Disordered" evidence="1">
    <location>
        <begin position="82"/>
        <end position="101"/>
    </location>
</feature>
<proteinExistence type="predicted"/>
<feature type="compositionally biased region" description="Basic and acidic residues" evidence="1">
    <location>
        <begin position="82"/>
        <end position="94"/>
    </location>
</feature>
<sequence length="101" mass="11441">MLTLMRLKFAEKVRNISTLILVKIVNGPRVHVVLARNVCTCWILQAVSSASLLVSSLKGTNTATRQMKVQYVSSYRAAYKEKDRQAEKQTDRQIDVMTNVN</sequence>
<dbReference type="Proteomes" id="UP000828390">
    <property type="component" value="Unassembled WGS sequence"/>
</dbReference>
<evidence type="ECO:0000256" key="1">
    <source>
        <dbReference type="SAM" id="MobiDB-lite"/>
    </source>
</evidence>
<accession>A0A9D4JXC4</accession>
<comment type="caution">
    <text evidence="2">The sequence shown here is derived from an EMBL/GenBank/DDBJ whole genome shotgun (WGS) entry which is preliminary data.</text>
</comment>